<sequence>MGIQNTNVRNYGDIQAMHSEVHGDNIGTYGNDFNDPTTHTIFFAMGPSIKKGVELPSIQNVEFMNLWTALLGIPAVENDGEKGVMDTIIRKKKIEKQEVIDIP</sequence>
<dbReference type="EMBL" id="KI663304">
    <property type="protein sequence ID" value="ETN72689.1"/>
    <property type="molecule type" value="Genomic_DNA"/>
</dbReference>
<dbReference type="GO" id="GO:0031674">
    <property type="term" value="C:I band"/>
    <property type="evidence" value="ECO:0007669"/>
    <property type="project" value="TreeGrafter"/>
</dbReference>
<organism evidence="1 2">
    <name type="scientific">Necator americanus</name>
    <name type="common">Human hookworm</name>
    <dbReference type="NCBI Taxonomy" id="51031"/>
    <lineage>
        <taxon>Eukaryota</taxon>
        <taxon>Metazoa</taxon>
        <taxon>Ecdysozoa</taxon>
        <taxon>Nematoda</taxon>
        <taxon>Chromadorea</taxon>
        <taxon>Rhabditida</taxon>
        <taxon>Rhabditina</taxon>
        <taxon>Rhabditomorpha</taxon>
        <taxon>Strongyloidea</taxon>
        <taxon>Ancylostomatidae</taxon>
        <taxon>Bunostominae</taxon>
        <taxon>Necator</taxon>
    </lineage>
</organism>
<dbReference type="OrthoDB" id="415411at2759"/>
<protein>
    <submittedName>
        <fullName evidence="1">Uncharacterized protein</fullName>
    </submittedName>
</protein>
<reference evidence="2" key="1">
    <citation type="journal article" date="2014" name="Nat. Genet.">
        <title>Genome of the human hookworm Necator americanus.</title>
        <authorList>
            <person name="Tang Y.T."/>
            <person name="Gao X."/>
            <person name="Rosa B.A."/>
            <person name="Abubucker S."/>
            <person name="Hallsworth-Pepin K."/>
            <person name="Martin J."/>
            <person name="Tyagi R."/>
            <person name="Heizer E."/>
            <person name="Zhang X."/>
            <person name="Bhonagiri-Palsikar V."/>
            <person name="Minx P."/>
            <person name="Warren W.C."/>
            <person name="Wang Q."/>
            <person name="Zhan B."/>
            <person name="Hotez P.J."/>
            <person name="Sternberg P.W."/>
            <person name="Dougall A."/>
            <person name="Gaze S.T."/>
            <person name="Mulvenna J."/>
            <person name="Sotillo J."/>
            <person name="Ranganathan S."/>
            <person name="Rabelo E.M."/>
            <person name="Wilson R.K."/>
            <person name="Felgner P.L."/>
            <person name="Bethony J."/>
            <person name="Hawdon J.M."/>
            <person name="Gasser R.B."/>
            <person name="Loukas A."/>
            <person name="Mitreva M."/>
        </authorList>
    </citation>
    <scope>NUCLEOTIDE SEQUENCE [LARGE SCALE GENOMIC DNA]</scope>
</reference>
<proteinExistence type="predicted"/>
<dbReference type="Gene3D" id="3.40.720.10">
    <property type="entry name" value="Alkaline Phosphatase, subunit A"/>
    <property type="match status" value="1"/>
</dbReference>
<evidence type="ECO:0000313" key="1">
    <source>
        <dbReference type="EMBL" id="ETN72689.1"/>
    </source>
</evidence>
<accession>W2SSF7</accession>
<dbReference type="GO" id="GO:0055120">
    <property type="term" value="C:striated muscle dense body"/>
    <property type="evidence" value="ECO:0007669"/>
    <property type="project" value="TreeGrafter"/>
</dbReference>
<name>W2SSF7_NECAM</name>
<dbReference type="PANTHER" id="PTHR10151">
    <property type="entry name" value="ECTONUCLEOTIDE PYROPHOSPHATASE/PHOSPHODIESTERASE"/>
    <property type="match status" value="1"/>
</dbReference>
<dbReference type="Proteomes" id="UP000053676">
    <property type="component" value="Unassembled WGS sequence"/>
</dbReference>
<dbReference type="InterPro" id="IPR017850">
    <property type="entry name" value="Alkaline_phosphatase_core_sf"/>
</dbReference>
<dbReference type="KEGG" id="nai:NECAME_13772"/>
<dbReference type="PANTHER" id="PTHR10151:SF114">
    <property type="entry name" value="ECTONUCLEOTIDE PYROPHOSPHATASE_PHOSPHODIESTERASE C27A7.3"/>
    <property type="match status" value="1"/>
</dbReference>
<dbReference type="GO" id="GO:0016529">
    <property type="term" value="C:sarcoplasmic reticulum"/>
    <property type="evidence" value="ECO:0007669"/>
    <property type="project" value="TreeGrafter"/>
</dbReference>
<evidence type="ECO:0000313" key="2">
    <source>
        <dbReference type="Proteomes" id="UP000053676"/>
    </source>
</evidence>
<dbReference type="AlphaFoldDB" id="W2SSF7"/>
<gene>
    <name evidence="1" type="ORF">NECAME_13772</name>
</gene>
<keyword evidence="2" id="KW-1185">Reference proteome</keyword>
<dbReference type="SUPFAM" id="SSF53649">
    <property type="entry name" value="Alkaline phosphatase-like"/>
    <property type="match status" value="1"/>
</dbReference>